<dbReference type="HAMAP" id="MF_01813">
    <property type="entry name" value="MenG_UbiE_methyltr"/>
    <property type="match status" value="1"/>
</dbReference>
<sequence length="242" mass="26311">MNSSRLPQPAAQDVQKIFARIAPQYDDLNTFLSFGQHHIWKAMAVKWSGVLPGDLLLDVCCGSGDLAFQGAKVVGTGGKVIGLDFCAELLAIAAGKHQSKYAQLPMQWLQGDALALPFDDHEFDGATMGYGLRNVGNIPQALKELHRVLKPGKKVAILDFHQPSNALVASFQRWYLANVVVPMAKQWRLTEEYAYLQPSLDRFPTGPAQVKLALEAGFAKAVHYPIAAGLMGVLVAEKDSIG</sequence>
<keyword evidence="3 4" id="KW-0949">S-adenosyl-L-methionine</keyword>
<dbReference type="PROSITE" id="PS01183">
    <property type="entry name" value="UBIE_1"/>
    <property type="match status" value="1"/>
</dbReference>
<dbReference type="CDD" id="cd02440">
    <property type="entry name" value="AdoMet_MTases"/>
    <property type="match status" value="1"/>
</dbReference>
<keyword evidence="6" id="KW-1185">Reference proteome</keyword>
<proteinExistence type="inferred from homology"/>
<name>A0ABR9VVT4_9SYNC</name>
<dbReference type="Gene3D" id="3.40.50.150">
    <property type="entry name" value="Vaccinia Virus protein VP39"/>
    <property type="match status" value="1"/>
</dbReference>
<gene>
    <name evidence="5" type="primary">ubiE</name>
    <name evidence="4" type="synonym">menG</name>
    <name evidence="5" type="ORF">IQ217_16790</name>
</gene>
<dbReference type="GO" id="GO:0032259">
    <property type="term" value="P:methylation"/>
    <property type="evidence" value="ECO:0007669"/>
    <property type="project" value="UniProtKB-KW"/>
</dbReference>
<dbReference type="InterPro" id="IPR032904">
    <property type="entry name" value="MenG"/>
</dbReference>
<evidence type="ECO:0000313" key="5">
    <source>
        <dbReference type="EMBL" id="MBE9255463.1"/>
    </source>
</evidence>
<dbReference type="PROSITE" id="PS51608">
    <property type="entry name" value="SAM_MT_UBIE"/>
    <property type="match status" value="1"/>
</dbReference>
<dbReference type="PANTHER" id="PTHR43591">
    <property type="entry name" value="METHYLTRANSFERASE"/>
    <property type="match status" value="1"/>
</dbReference>
<comment type="function">
    <text evidence="4">Methyltransferase required for the conversion of 2-phytyl-1,4-beta-naphthoquinol to phylloquinol.</text>
</comment>
<dbReference type="NCBIfam" id="NF001244">
    <property type="entry name" value="PRK00216.1-5"/>
    <property type="match status" value="1"/>
</dbReference>
<evidence type="ECO:0000256" key="2">
    <source>
        <dbReference type="ARBA" id="ARBA00022679"/>
    </source>
</evidence>
<organism evidence="5 6">
    <name type="scientific">Synechocystis salina LEGE 00031</name>
    <dbReference type="NCBI Taxonomy" id="1828736"/>
    <lineage>
        <taxon>Bacteria</taxon>
        <taxon>Bacillati</taxon>
        <taxon>Cyanobacteriota</taxon>
        <taxon>Cyanophyceae</taxon>
        <taxon>Synechococcales</taxon>
        <taxon>Merismopediaceae</taxon>
        <taxon>Synechocystis</taxon>
    </lineage>
</organism>
<dbReference type="EMBL" id="JADEVV010000064">
    <property type="protein sequence ID" value="MBE9255463.1"/>
    <property type="molecule type" value="Genomic_DNA"/>
</dbReference>
<reference evidence="5 6" key="1">
    <citation type="submission" date="2020-10" db="EMBL/GenBank/DDBJ databases">
        <authorList>
            <person name="Castelo-Branco R."/>
            <person name="Eusebio N."/>
            <person name="Adriana R."/>
            <person name="Vieira A."/>
            <person name="Brugerolle De Fraissinette N."/>
            <person name="Rezende De Castro R."/>
            <person name="Schneider M.P."/>
            <person name="Vasconcelos V."/>
            <person name="Leao P.N."/>
        </authorList>
    </citation>
    <scope>NUCLEOTIDE SEQUENCE [LARGE SCALE GENOMIC DNA]</scope>
    <source>
        <strain evidence="5 6">LEGE 00031</strain>
    </source>
</reference>
<evidence type="ECO:0000256" key="3">
    <source>
        <dbReference type="ARBA" id="ARBA00022691"/>
    </source>
</evidence>
<comment type="pathway">
    <text evidence="4">Cofactor biosynthesis; phylloquinone biosynthesis.</text>
</comment>
<evidence type="ECO:0000313" key="6">
    <source>
        <dbReference type="Proteomes" id="UP000658720"/>
    </source>
</evidence>
<dbReference type="SUPFAM" id="SSF53335">
    <property type="entry name" value="S-adenosyl-L-methionine-dependent methyltransferases"/>
    <property type="match status" value="1"/>
</dbReference>
<dbReference type="Pfam" id="PF01209">
    <property type="entry name" value="Ubie_methyltran"/>
    <property type="match status" value="1"/>
</dbReference>
<comment type="caution">
    <text evidence="5">The sequence shown here is derived from an EMBL/GenBank/DDBJ whole genome shotgun (WGS) entry which is preliminary data.</text>
</comment>
<dbReference type="GO" id="GO:0008168">
    <property type="term" value="F:methyltransferase activity"/>
    <property type="evidence" value="ECO:0007669"/>
    <property type="project" value="UniProtKB-KW"/>
</dbReference>
<evidence type="ECO:0000256" key="4">
    <source>
        <dbReference type="HAMAP-Rule" id="MF_01982"/>
    </source>
</evidence>
<comment type="similarity">
    <text evidence="4">Belongs to the class I-like SAM-binding methyltransferase superfamily. MenG/UbiE family.</text>
</comment>
<accession>A0ABR9VVT4</accession>
<dbReference type="InterPro" id="IPR004033">
    <property type="entry name" value="UbiE/COQ5_MeTrFase"/>
</dbReference>
<evidence type="ECO:0000256" key="1">
    <source>
        <dbReference type="ARBA" id="ARBA00022603"/>
    </source>
</evidence>
<dbReference type="InterPro" id="IPR029063">
    <property type="entry name" value="SAM-dependent_MTases_sf"/>
</dbReference>
<keyword evidence="2 4" id="KW-0808">Transferase</keyword>
<dbReference type="Proteomes" id="UP000658720">
    <property type="component" value="Unassembled WGS sequence"/>
</dbReference>
<dbReference type="NCBIfam" id="TIGR01934">
    <property type="entry name" value="MenG_MenH_UbiE"/>
    <property type="match status" value="1"/>
</dbReference>
<comment type="catalytic activity">
    <reaction evidence="4">
        <text>demethylphylloquinol + S-adenosyl-L-methionine = phylloquinol + S-adenosyl-L-homocysteine + H(+)</text>
        <dbReference type="Rhea" id="RHEA:40551"/>
        <dbReference type="ChEBI" id="CHEBI:15378"/>
        <dbReference type="ChEBI" id="CHEBI:28433"/>
        <dbReference type="ChEBI" id="CHEBI:57856"/>
        <dbReference type="ChEBI" id="CHEBI:59789"/>
        <dbReference type="ChEBI" id="CHEBI:87844"/>
        <dbReference type="EC" id="2.1.1.329"/>
    </reaction>
</comment>
<dbReference type="RefSeq" id="WP_194020829.1">
    <property type="nucleotide sequence ID" value="NZ_JADEVV010000064.1"/>
</dbReference>
<dbReference type="HAMAP" id="MF_01982">
    <property type="entry name" value="MenG_phylloquinone_subfam"/>
    <property type="match status" value="1"/>
</dbReference>
<protein>
    <recommendedName>
        <fullName evidence="4">2-phytyl-1,4-naphtoquinone methyltransferase</fullName>
        <ecNumber evidence="4">2.1.1.329</ecNumber>
    </recommendedName>
    <alternativeName>
        <fullName evidence="4">Demethylphylloquinone methyltransferase</fullName>
    </alternativeName>
</protein>
<dbReference type="InterPro" id="IPR023576">
    <property type="entry name" value="UbiE/COQ5_MeTrFase_CS"/>
</dbReference>
<dbReference type="PANTHER" id="PTHR43591:SF24">
    <property type="entry name" value="2-METHOXY-6-POLYPRENYL-1,4-BENZOQUINOL METHYLASE, MITOCHONDRIAL"/>
    <property type="match status" value="1"/>
</dbReference>
<dbReference type="EC" id="2.1.1.329" evidence="4"/>
<keyword evidence="1 4" id="KW-0489">Methyltransferase</keyword>